<accession>A0A9X0UH59</accession>
<organism evidence="2 3">
    <name type="scientific">Vibrio metschnikovii</name>
    <dbReference type="NCBI Taxonomy" id="28172"/>
    <lineage>
        <taxon>Bacteria</taxon>
        <taxon>Pseudomonadati</taxon>
        <taxon>Pseudomonadota</taxon>
        <taxon>Gammaproteobacteria</taxon>
        <taxon>Vibrionales</taxon>
        <taxon>Vibrionaceae</taxon>
        <taxon>Vibrio</taxon>
    </lineage>
</organism>
<dbReference type="RefSeq" id="WP_187025550.1">
    <property type="nucleotide sequence ID" value="NZ_JACRUP010000002.1"/>
</dbReference>
<dbReference type="InterPro" id="IPR001853">
    <property type="entry name" value="DSBA-like_thioredoxin_dom"/>
</dbReference>
<feature type="domain" description="DSBA-like thioredoxin" evidence="1">
    <location>
        <begin position="4"/>
        <end position="182"/>
    </location>
</feature>
<dbReference type="EMBL" id="JACRUP010000002">
    <property type="protein sequence ID" value="MBC5850460.1"/>
    <property type="molecule type" value="Genomic_DNA"/>
</dbReference>
<dbReference type="GO" id="GO:0016491">
    <property type="term" value="F:oxidoreductase activity"/>
    <property type="evidence" value="ECO:0007669"/>
    <property type="project" value="InterPro"/>
</dbReference>
<gene>
    <name evidence="2" type="ORF">H8Q88_05745</name>
</gene>
<dbReference type="Gene3D" id="3.40.30.10">
    <property type="entry name" value="Glutaredoxin"/>
    <property type="match status" value="1"/>
</dbReference>
<evidence type="ECO:0000313" key="2">
    <source>
        <dbReference type="EMBL" id="MBC5850460.1"/>
    </source>
</evidence>
<comment type="caution">
    <text evidence="2">The sequence shown here is derived from an EMBL/GenBank/DDBJ whole genome shotgun (WGS) entry which is preliminary data.</text>
</comment>
<dbReference type="SUPFAM" id="SSF52833">
    <property type="entry name" value="Thioredoxin-like"/>
    <property type="match status" value="1"/>
</dbReference>
<name>A0A9X0UH59_VIBME</name>
<sequence>MVKVHYFFDPMCGWCFGASPLLDTLAEMPTITLKLHPGGMLPRSELAAEFRAHILEADQQISLVTGQVFGEAYRSRIASQQPLIVDSYLTAQAIIAAEALQGLGLAMLKKIQQAHYQRGLTVAEPEVLAQLASQLGIDQDKWHNAMQQAKSDLPATIANSKQLMAQYQLRGFPSMMIELANGQWRSVQPSAYYGKPEAWQAFWQSMVAASS</sequence>
<protein>
    <submittedName>
        <fullName evidence="2">DsbA family protein</fullName>
    </submittedName>
</protein>
<evidence type="ECO:0000313" key="3">
    <source>
        <dbReference type="Proteomes" id="UP000615796"/>
    </source>
</evidence>
<keyword evidence="3" id="KW-1185">Reference proteome</keyword>
<dbReference type="PANTHER" id="PTHR13887">
    <property type="entry name" value="GLUTATHIONE S-TRANSFERASE KAPPA"/>
    <property type="match status" value="1"/>
</dbReference>
<evidence type="ECO:0000259" key="1">
    <source>
        <dbReference type="Pfam" id="PF01323"/>
    </source>
</evidence>
<dbReference type="CDD" id="cd03025">
    <property type="entry name" value="DsbA_FrnE_like"/>
    <property type="match status" value="1"/>
</dbReference>
<dbReference type="AlphaFoldDB" id="A0A9X0UH59"/>
<reference evidence="2" key="1">
    <citation type="submission" date="2020-08" db="EMBL/GenBank/DDBJ databases">
        <title>Genome Sequencing and Pan-Genome Analysis of Migratory bird Vibrio Strains, Inner Mongolia.</title>
        <authorList>
            <person name="Zheng L."/>
        </authorList>
    </citation>
    <scope>NUCLEOTIDE SEQUENCE</scope>
    <source>
        <strain evidence="2">M13F</strain>
    </source>
</reference>
<dbReference type="PANTHER" id="PTHR13887:SF51">
    <property type="entry name" value="DSBA FAMILY PROTEIN"/>
    <property type="match status" value="1"/>
</dbReference>
<dbReference type="InterPro" id="IPR036249">
    <property type="entry name" value="Thioredoxin-like_sf"/>
</dbReference>
<dbReference type="Proteomes" id="UP000615796">
    <property type="component" value="Unassembled WGS sequence"/>
</dbReference>
<proteinExistence type="predicted"/>
<dbReference type="Pfam" id="PF01323">
    <property type="entry name" value="DSBA"/>
    <property type="match status" value="1"/>
</dbReference>